<gene>
    <name evidence="1" type="ORF">F2Q69_00056104</name>
</gene>
<dbReference type="Proteomes" id="UP000712600">
    <property type="component" value="Unassembled WGS sequence"/>
</dbReference>
<dbReference type="AlphaFoldDB" id="A0A8S9NAC1"/>
<evidence type="ECO:0000313" key="1">
    <source>
        <dbReference type="EMBL" id="KAF3490447.1"/>
    </source>
</evidence>
<organism evidence="1 2">
    <name type="scientific">Brassica cretica</name>
    <name type="common">Mustard</name>
    <dbReference type="NCBI Taxonomy" id="69181"/>
    <lineage>
        <taxon>Eukaryota</taxon>
        <taxon>Viridiplantae</taxon>
        <taxon>Streptophyta</taxon>
        <taxon>Embryophyta</taxon>
        <taxon>Tracheophyta</taxon>
        <taxon>Spermatophyta</taxon>
        <taxon>Magnoliopsida</taxon>
        <taxon>eudicotyledons</taxon>
        <taxon>Gunneridae</taxon>
        <taxon>Pentapetalae</taxon>
        <taxon>rosids</taxon>
        <taxon>malvids</taxon>
        <taxon>Brassicales</taxon>
        <taxon>Brassicaceae</taxon>
        <taxon>Brassiceae</taxon>
        <taxon>Brassica</taxon>
    </lineage>
</organism>
<protein>
    <submittedName>
        <fullName evidence="1">Uncharacterized protein</fullName>
    </submittedName>
</protein>
<name>A0A8S9NAC1_BRACR</name>
<proteinExistence type="predicted"/>
<reference evidence="1" key="1">
    <citation type="submission" date="2019-12" db="EMBL/GenBank/DDBJ databases">
        <title>Genome sequencing and annotation of Brassica cretica.</title>
        <authorList>
            <person name="Studholme D.J."/>
            <person name="Sarris P."/>
        </authorList>
    </citation>
    <scope>NUCLEOTIDE SEQUENCE</scope>
    <source>
        <strain evidence="1">PFS-109/04</strain>
        <tissue evidence="1">Leaf</tissue>
    </source>
</reference>
<evidence type="ECO:0000313" key="2">
    <source>
        <dbReference type="Proteomes" id="UP000712600"/>
    </source>
</evidence>
<dbReference type="EMBL" id="QGKX02002183">
    <property type="protein sequence ID" value="KAF3490447.1"/>
    <property type="molecule type" value="Genomic_DNA"/>
</dbReference>
<accession>A0A8S9NAC1</accession>
<comment type="caution">
    <text evidence="1">The sequence shown here is derived from an EMBL/GenBank/DDBJ whole genome shotgun (WGS) entry which is preliminary data.</text>
</comment>
<sequence length="191" mass="20728">MDSNNLVLEQMAIIDYLTRKSGGAEWNAMDQPKAWSTQVLFSVHHQITTKTKTLPMLFRAYTCVHSCMIQSLHSVYIPDHGEIVCVRSPDAPGSKDLQEAGEKRSREEPVSLSASVRVMRSWFQDSVLLTSKLVTSKGIGAETKGGSVGLSAGVGTVVLLVQVQYCSLSKLGPSLILSGSSLRRGNGEHHS</sequence>